<evidence type="ECO:0000313" key="2">
    <source>
        <dbReference type="Proteomes" id="UP000077037"/>
    </source>
</evidence>
<organism evidence="1 2">
    <name type="scientific">Bordetella ansorpii</name>
    <dbReference type="NCBI Taxonomy" id="288768"/>
    <lineage>
        <taxon>Bacteria</taxon>
        <taxon>Pseudomonadati</taxon>
        <taxon>Pseudomonadota</taxon>
        <taxon>Betaproteobacteria</taxon>
        <taxon>Burkholderiales</taxon>
        <taxon>Alcaligenaceae</taxon>
        <taxon>Bordetella</taxon>
    </lineage>
</organism>
<evidence type="ECO:0000313" key="1">
    <source>
        <dbReference type="EMBL" id="SAI58995.1"/>
    </source>
</evidence>
<dbReference type="AlphaFoldDB" id="A0A157RM11"/>
<dbReference type="Proteomes" id="UP000077037">
    <property type="component" value="Unassembled WGS sequence"/>
</dbReference>
<name>A0A157RM11_9BORD</name>
<gene>
    <name evidence="1" type="ORF">SAMEA1982600_05198</name>
</gene>
<reference evidence="1 2" key="1">
    <citation type="submission" date="2016-03" db="EMBL/GenBank/DDBJ databases">
        <authorList>
            <consortium name="Pathogen Informatics"/>
        </authorList>
    </citation>
    <scope>NUCLEOTIDE SEQUENCE [LARGE SCALE GENOMIC DNA]</scope>
    <source>
        <strain evidence="1 2">NCTC13364</strain>
    </source>
</reference>
<sequence length="60" mass="6480">MEIRLGSKLKGHSTAAIENAIAKALSELTGTELRVQIDSLEFDDSSKAEIRARVALPART</sequence>
<dbReference type="RefSeq" id="WP_066420933.1">
    <property type="nucleotide sequence ID" value="NZ_FKBS01000029.1"/>
</dbReference>
<dbReference type="EMBL" id="FKBS01000029">
    <property type="protein sequence ID" value="SAI58995.1"/>
    <property type="molecule type" value="Genomic_DNA"/>
</dbReference>
<proteinExistence type="predicted"/>
<protein>
    <submittedName>
        <fullName evidence="1">Uncharacterized protein</fullName>
    </submittedName>
</protein>
<accession>A0A157RM11</accession>